<name>A0A1J9VT43_9BACI</name>
<accession>A0A1J9VT43</accession>
<evidence type="ECO:0000256" key="8">
    <source>
        <dbReference type="SAM" id="SignalP"/>
    </source>
</evidence>
<dbReference type="InterPro" id="IPR057336">
    <property type="entry name" value="GerAC_N"/>
</dbReference>
<dbReference type="PROSITE" id="PS51257">
    <property type="entry name" value="PROKAR_LIPOPROTEIN"/>
    <property type="match status" value="1"/>
</dbReference>
<feature type="domain" description="Spore germination protein N-terminal" evidence="10">
    <location>
        <begin position="23"/>
        <end position="198"/>
    </location>
</feature>
<dbReference type="Gene3D" id="3.30.300.210">
    <property type="entry name" value="Nutrient germinant receptor protein C, domain 3"/>
    <property type="match status" value="1"/>
</dbReference>
<evidence type="ECO:0000259" key="9">
    <source>
        <dbReference type="Pfam" id="PF05504"/>
    </source>
</evidence>
<feature type="domain" description="Spore germination GerAC-like C-terminal" evidence="9">
    <location>
        <begin position="219"/>
        <end position="374"/>
    </location>
</feature>
<sequence>MKKNKRIVLFLFMLCTFLTGCWDQRELHHVLYINSLGIDFKDNNYIIRPQFINFSNIAKQEGSTTRNYSPAYIGKGKGLILDDATFDFYKSAQQEISWEHIKTIVVTERFLKHGDFNQFNDFFSRFFQFRDTMWIFGTKEPLENILASNNILNISQVYTIINLPQEITKQYSIIDPLPLYKFQRDYYEPGMTTRIPFLATTKTNWKKGHTSFPMLKFNGYGFISDKSYINHLNSHDIAGVRWTDENTKRAPLLLKFNKKIIGQIILKNPKIDTDFFAKKGKLRILMNIHFDADIYQLINSMPVNNLKKIAEDQVEKEIKKTYRKGIEKGIDTYQLSQTLYRQNFNLWKKYKKEGRISLQNKEIDFNVSINIATNGKSKNMRNIVEH</sequence>
<dbReference type="InterPro" id="IPR038501">
    <property type="entry name" value="Spore_GerAC_C_sf"/>
</dbReference>
<dbReference type="GO" id="GO:0009847">
    <property type="term" value="P:spore germination"/>
    <property type="evidence" value="ECO:0007669"/>
    <property type="project" value="InterPro"/>
</dbReference>
<evidence type="ECO:0000256" key="5">
    <source>
        <dbReference type="ARBA" id="ARBA00023136"/>
    </source>
</evidence>
<keyword evidence="4 8" id="KW-0732">Signal</keyword>
<keyword evidence="7" id="KW-0449">Lipoprotein</keyword>
<evidence type="ECO:0000256" key="2">
    <source>
        <dbReference type="ARBA" id="ARBA00007886"/>
    </source>
</evidence>
<dbReference type="GeneID" id="87592801"/>
<dbReference type="PANTHER" id="PTHR35789:SF1">
    <property type="entry name" value="SPORE GERMINATION PROTEIN B3"/>
    <property type="match status" value="1"/>
</dbReference>
<proteinExistence type="inferred from homology"/>
<dbReference type="PANTHER" id="PTHR35789">
    <property type="entry name" value="SPORE GERMINATION PROTEIN B3"/>
    <property type="match status" value="1"/>
</dbReference>
<comment type="subcellular location">
    <subcellularLocation>
        <location evidence="1">Membrane</location>
        <topology evidence="1">Lipid-anchor</topology>
    </subcellularLocation>
</comment>
<dbReference type="Pfam" id="PF25198">
    <property type="entry name" value="Spore_GerAC_N"/>
    <property type="match status" value="1"/>
</dbReference>
<dbReference type="AlphaFoldDB" id="A0A1J9VT43"/>
<feature type="chain" id="PRO_5039147731" evidence="8">
    <location>
        <begin position="21"/>
        <end position="386"/>
    </location>
</feature>
<evidence type="ECO:0000256" key="3">
    <source>
        <dbReference type="ARBA" id="ARBA00022544"/>
    </source>
</evidence>
<dbReference type="Pfam" id="PF05504">
    <property type="entry name" value="Spore_GerAC"/>
    <property type="match status" value="1"/>
</dbReference>
<dbReference type="Proteomes" id="UP000182788">
    <property type="component" value="Unassembled WGS sequence"/>
</dbReference>
<keyword evidence="5" id="KW-0472">Membrane</keyword>
<evidence type="ECO:0000313" key="12">
    <source>
        <dbReference type="Proteomes" id="UP000182788"/>
    </source>
</evidence>
<organism evidence="11 12">
    <name type="scientific">Bacillus paramycoides</name>
    <dbReference type="NCBI Taxonomy" id="2026194"/>
    <lineage>
        <taxon>Bacteria</taxon>
        <taxon>Bacillati</taxon>
        <taxon>Bacillota</taxon>
        <taxon>Bacilli</taxon>
        <taxon>Bacillales</taxon>
        <taxon>Bacillaceae</taxon>
        <taxon>Bacillus</taxon>
        <taxon>Bacillus cereus group</taxon>
    </lineage>
</organism>
<reference evidence="11 12" key="1">
    <citation type="submission" date="2016-06" db="EMBL/GenBank/DDBJ databases">
        <title>First insights into the genetic diversity and population structure of in the Bacillus cereus group bacteria from diverse marine environments.</title>
        <authorList>
            <person name="Liu Y."/>
            <person name="Lai Q."/>
            <person name="Shao Z."/>
        </authorList>
    </citation>
    <scope>NUCLEOTIDE SEQUENCE [LARGE SCALE GENOMIC DNA]</scope>
    <source>
        <strain evidence="11 12">NH24A2</strain>
    </source>
</reference>
<dbReference type="GO" id="GO:0016020">
    <property type="term" value="C:membrane"/>
    <property type="evidence" value="ECO:0007669"/>
    <property type="project" value="UniProtKB-SubCell"/>
</dbReference>
<keyword evidence="3" id="KW-0309">Germination</keyword>
<evidence type="ECO:0000256" key="1">
    <source>
        <dbReference type="ARBA" id="ARBA00004635"/>
    </source>
</evidence>
<feature type="signal peptide" evidence="8">
    <location>
        <begin position="1"/>
        <end position="20"/>
    </location>
</feature>
<comment type="caution">
    <text evidence="11">The sequence shown here is derived from an EMBL/GenBank/DDBJ whole genome shotgun (WGS) entry which is preliminary data.</text>
</comment>
<dbReference type="RefSeq" id="WP_071719059.1">
    <property type="nucleotide sequence ID" value="NZ_CBCSHB010000006.1"/>
</dbReference>
<evidence type="ECO:0000256" key="4">
    <source>
        <dbReference type="ARBA" id="ARBA00022729"/>
    </source>
</evidence>
<evidence type="ECO:0000313" key="11">
    <source>
        <dbReference type="EMBL" id="OJD78652.1"/>
    </source>
</evidence>
<dbReference type="NCBIfam" id="TIGR02887">
    <property type="entry name" value="spore_ger_x_C"/>
    <property type="match status" value="1"/>
</dbReference>
<evidence type="ECO:0000256" key="6">
    <source>
        <dbReference type="ARBA" id="ARBA00023139"/>
    </source>
</evidence>
<evidence type="ECO:0000259" key="10">
    <source>
        <dbReference type="Pfam" id="PF25198"/>
    </source>
</evidence>
<comment type="similarity">
    <text evidence="2">Belongs to the GerABKC lipoprotein family.</text>
</comment>
<gene>
    <name evidence="11" type="ORF">BAU28_14705</name>
</gene>
<protein>
    <submittedName>
        <fullName evidence="11">Spore germination protein</fullName>
    </submittedName>
</protein>
<dbReference type="EMBL" id="MAOI01000075">
    <property type="protein sequence ID" value="OJD78652.1"/>
    <property type="molecule type" value="Genomic_DNA"/>
</dbReference>
<dbReference type="InterPro" id="IPR008844">
    <property type="entry name" value="Spore_GerAC-like"/>
</dbReference>
<keyword evidence="6" id="KW-0564">Palmitate</keyword>
<evidence type="ECO:0000256" key="7">
    <source>
        <dbReference type="ARBA" id="ARBA00023288"/>
    </source>
</evidence>
<dbReference type="InterPro" id="IPR046953">
    <property type="entry name" value="Spore_GerAC-like_C"/>
</dbReference>